<keyword evidence="3" id="KW-1185">Reference proteome</keyword>
<feature type="region of interest" description="Disordered" evidence="1">
    <location>
        <begin position="1"/>
        <end position="53"/>
    </location>
</feature>
<protein>
    <submittedName>
        <fullName evidence="2">Uncharacterized protein</fullName>
    </submittedName>
</protein>
<evidence type="ECO:0000313" key="2">
    <source>
        <dbReference type="EMBL" id="KAK1137335.1"/>
    </source>
</evidence>
<comment type="caution">
    <text evidence="2">The sequence shown here is derived from an EMBL/GenBank/DDBJ whole genome shotgun (WGS) entry which is preliminary data.</text>
</comment>
<dbReference type="Proteomes" id="UP001177670">
    <property type="component" value="Unassembled WGS sequence"/>
</dbReference>
<feature type="compositionally biased region" description="Basic residues" evidence="1">
    <location>
        <begin position="79"/>
        <end position="88"/>
    </location>
</feature>
<gene>
    <name evidence="2" type="ORF">K0M31_001847</name>
</gene>
<reference evidence="2" key="1">
    <citation type="submission" date="2021-10" db="EMBL/GenBank/DDBJ databases">
        <title>Melipona bicolor Genome sequencing and assembly.</title>
        <authorList>
            <person name="Araujo N.S."/>
            <person name="Arias M.C."/>
        </authorList>
    </citation>
    <scope>NUCLEOTIDE SEQUENCE</scope>
    <source>
        <strain evidence="2">USP_2M_L1-L4_2017</strain>
        <tissue evidence="2">Whole body</tissue>
    </source>
</reference>
<dbReference type="AlphaFoldDB" id="A0AA40GHG7"/>
<accession>A0AA40GHG7</accession>
<evidence type="ECO:0000256" key="1">
    <source>
        <dbReference type="SAM" id="MobiDB-lite"/>
    </source>
</evidence>
<sequence>MQHRGQSTHGHRRAQRDGPIHAAPPPNADERRRPAARTQTPPPNARLRRTHAHRLHAADRHTSIYRHHGGVTSLEKSVTHSRIKQLVR</sequence>
<evidence type="ECO:0000313" key="3">
    <source>
        <dbReference type="Proteomes" id="UP001177670"/>
    </source>
</evidence>
<feature type="region of interest" description="Disordered" evidence="1">
    <location>
        <begin position="67"/>
        <end position="88"/>
    </location>
</feature>
<proteinExistence type="predicted"/>
<name>A0AA40GHG7_9HYME</name>
<organism evidence="2 3">
    <name type="scientific">Melipona bicolor</name>
    <dbReference type="NCBI Taxonomy" id="60889"/>
    <lineage>
        <taxon>Eukaryota</taxon>
        <taxon>Metazoa</taxon>
        <taxon>Ecdysozoa</taxon>
        <taxon>Arthropoda</taxon>
        <taxon>Hexapoda</taxon>
        <taxon>Insecta</taxon>
        <taxon>Pterygota</taxon>
        <taxon>Neoptera</taxon>
        <taxon>Endopterygota</taxon>
        <taxon>Hymenoptera</taxon>
        <taxon>Apocrita</taxon>
        <taxon>Aculeata</taxon>
        <taxon>Apoidea</taxon>
        <taxon>Anthophila</taxon>
        <taxon>Apidae</taxon>
        <taxon>Melipona</taxon>
    </lineage>
</organism>
<dbReference type="EMBL" id="JAHYIQ010000001">
    <property type="protein sequence ID" value="KAK1137335.1"/>
    <property type="molecule type" value="Genomic_DNA"/>
</dbReference>